<proteinExistence type="predicted"/>
<evidence type="ECO:0000259" key="1">
    <source>
        <dbReference type="Pfam" id="PF08281"/>
    </source>
</evidence>
<reference evidence="2" key="1">
    <citation type="journal article" date="2014" name="Int. J. Syst. Evol. Microbiol.">
        <title>Complete genome sequence of Corynebacterium casei LMG S-19264T (=DSM 44701T), isolated from a smear-ripened cheese.</title>
        <authorList>
            <consortium name="US DOE Joint Genome Institute (JGI-PGF)"/>
            <person name="Walter F."/>
            <person name="Albersmeier A."/>
            <person name="Kalinowski J."/>
            <person name="Ruckert C."/>
        </authorList>
    </citation>
    <scope>NUCLEOTIDE SEQUENCE</scope>
    <source>
        <strain evidence="2">CGMCC 1.10998</strain>
    </source>
</reference>
<dbReference type="RefSeq" id="WP_188564965.1">
    <property type="nucleotide sequence ID" value="NZ_BMED01000001.1"/>
</dbReference>
<evidence type="ECO:0000313" key="2">
    <source>
        <dbReference type="EMBL" id="GGC66115.1"/>
    </source>
</evidence>
<dbReference type="GO" id="GO:0006352">
    <property type="term" value="P:DNA-templated transcription initiation"/>
    <property type="evidence" value="ECO:0007669"/>
    <property type="project" value="InterPro"/>
</dbReference>
<gene>
    <name evidence="2" type="ORF">GCM10011396_11400</name>
</gene>
<name>A0A916XDL2_9BURK</name>
<dbReference type="GO" id="GO:0003677">
    <property type="term" value="F:DNA binding"/>
    <property type="evidence" value="ECO:0007669"/>
    <property type="project" value="InterPro"/>
</dbReference>
<accession>A0A916XDL2</accession>
<dbReference type="InterPro" id="IPR036388">
    <property type="entry name" value="WH-like_DNA-bd_sf"/>
</dbReference>
<dbReference type="InterPro" id="IPR052704">
    <property type="entry name" value="ECF_Sigma-70_Domain"/>
</dbReference>
<dbReference type="Pfam" id="PF08281">
    <property type="entry name" value="Sigma70_r4_2"/>
    <property type="match status" value="1"/>
</dbReference>
<keyword evidence="3" id="KW-1185">Reference proteome</keyword>
<dbReference type="EMBL" id="BMED01000001">
    <property type="protein sequence ID" value="GGC66115.1"/>
    <property type="molecule type" value="Genomic_DNA"/>
</dbReference>
<sequence>MNAPTDAGLAQMFDAIQPRLFAIAFQILGNRYEADCVLQHALAWWIAESRSHLQSGNAPETSRLIAATARLAVDRLKTPAPDSPIYLGWRLPLKLVEIVAPEELATQDAAALADDLQRTLLSALQHISPAEQAAFILRHVFGQDYRHVASALGQPLAACRQMVLRSQLQVQRQRTGLLAQLDKQRDRQLDRSDQDTYPHANRAPVLAFMRASADADDAALRQLASKEVVIFSEGGSGATPYPLSYPASSQRHYLPCRISGEPGLLLYLDRKFNSAQSFIIDEGCIIAIFLMHDIDKLAGVPRSL</sequence>
<dbReference type="GO" id="GO:0016987">
    <property type="term" value="F:sigma factor activity"/>
    <property type="evidence" value="ECO:0007669"/>
    <property type="project" value="InterPro"/>
</dbReference>
<dbReference type="InterPro" id="IPR013324">
    <property type="entry name" value="RNA_pol_sigma_r3/r4-like"/>
</dbReference>
<protein>
    <submittedName>
        <fullName evidence="2">Sigma factor</fullName>
    </submittedName>
</protein>
<dbReference type="PANTHER" id="PTHR30173:SF36">
    <property type="entry name" value="ECF RNA POLYMERASE SIGMA FACTOR SIGJ"/>
    <property type="match status" value="1"/>
</dbReference>
<evidence type="ECO:0000313" key="3">
    <source>
        <dbReference type="Proteomes" id="UP000637423"/>
    </source>
</evidence>
<organism evidence="2 3">
    <name type="scientific">Undibacterium terreum</name>
    <dbReference type="NCBI Taxonomy" id="1224302"/>
    <lineage>
        <taxon>Bacteria</taxon>
        <taxon>Pseudomonadati</taxon>
        <taxon>Pseudomonadota</taxon>
        <taxon>Betaproteobacteria</taxon>
        <taxon>Burkholderiales</taxon>
        <taxon>Oxalobacteraceae</taxon>
        <taxon>Undibacterium</taxon>
    </lineage>
</organism>
<reference evidence="2" key="2">
    <citation type="submission" date="2020-09" db="EMBL/GenBank/DDBJ databases">
        <authorList>
            <person name="Sun Q."/>
            <person name="Zhou Y."/>
        </authorList>
    </citation>
    <scope>NUCLEOTIDE SEQUENCE</scope>
    <source>
        <strain evidence="2">CGMCC 1.10998</strain>
    </source>
</reference>
<dbReference type="AlphaFoldDB" id="A0A916XDL2"/>
<feature type="domain" description="RNA polymerase sigma factor 70 region 4 type 2" evidence="1">
    <location>
        <begin position="119"/>
        <end position="165"/>
    </location>
</feature>
<comment type="caution">
    <text evidence="2">The sequence shown here is derived from an EMBL/GenBank/DDBJ whole genome shotgun (WGS) entry which is preliminary data.</text>
</comment>
<dbReference type="InterPro" id="IPR013249">
    <property type="entry name" value="RNA_pol_sigma70_r4_t2"/>
</dbReference>
<dbReference type="PANTHER" id="PTHR30173">
    <property type="entry name" value="SIGMA 19 FACTOR"/>
    <property type="match status" value="1"/>
</dbReference>
<dbReference type="Gene3D" id="1.10.10.10">
    <property type="entry name" value="Winged helix-like DNA-binding domain superfamily/Winged helix DNA-binding domain"/>
    <property type="match status" value="1"/>
</dbReference>
<dbReference type="Proteomes" id="UP000637423">
    <property type="component" value="Unassembled WGS sequence"/>
</dbReference>
<dbReference type="SUPFAM" id="SSF88659">
    <property type="entry name" value="Sigma3 and sigma4 domains of RNA polymerase sigma factors"/>
    <property type="match status" value="1"/>
</dbReference>